<dbReference type="EMBL" id="OX459118">
    <property type="protein sequence ID" value="CAI9091143.1"/>
    <property type="molecule type" value="Genomic_DNA"/>
</dbReference>
<dbReference type="PANTHER" id="PTHR47192">
    <property type="entry name" value="THIOREDOXIN-LIKE 3-2, CHLOROPLASTIC"/>
    <property type="match status" value="1"/>
</dbReference>
<evidence type="ECO:0000256" key="3">
    <source>
        <dbReference type="ARBA" id="ARBA00023284"/>
    </source>
</evidence>
<dbReference type="InterPro" id="IPR044253">
    <property type="entry name" value="WCRKC1/2"/>
</dbReference>
<evidence type="ECO:0000313" key="5">
    <source>
        <dbReference type="EMBL" id="CAI9091143.1"/>
    </source>
</evidence>
<keyword evidence="2" id="KW-1015">Disulfide bond</keyword>
<dbReference type="InterPro" id="IPR013766">
    <property type="entry name" value="Thioredoxin_domain"/>
</dbReference>
<reference evidence="5" key="1">
    <citation type="submission" date="2023-03" db="EMBL/GenBank/DDBJ databases">
        <authorList>
            <person name="Julca I."/>
        </authorList>
    </citation>
    <scope>NUCLEOTIDE SEQUENCE</scope>
</reference>
<organism evidence="5 6">
    <name type="scientific">Oldenlandia corymbosa var. corymbosa</name>
    <dbReference type="NCBI Taxonomy" id="529605"/>
    <lineage>
        <taxon>Eukaryota</taxon>
        <taxon>Viridiplantae</taxon>
        <taxon>Streptophyta</taxon>
        <taxon>Embryophyta</taxon>
        <taxon>Tracheophyta</taxon>
        <taxon>Spermatophyta</taxon>
        <taxon>Magnoliopsida</taxon>
        <taxon>eudicotyledons</taxon>
        <taxon>Gunneridae</taxon>
        <taxon>Pentapetalae</taxon>
        <taxon>asterids</taxon>
        <taxon>lamiids</taxon>
        <taxon>Gentianales</taxon>
        <taxon>Rubiaceae</taxon>
        <taxon>Rubioideae</taxon>
        <taxon>Spermacoceae</taxon>
        <taxon>Hedyotis-Oldenlandia complex</taxon>
        <taxon>Oldenlandia</taxon>
    </lineage>
</organism>
<keyword evidence="3" id="KW-0676">Redox-active center</keyword>
<dbReference type="AlphaFoldDB" id="A0AAV1C7M3"/>
<keyword evidence="1" id="KW-0813">Transport</keyword>
<dbReference type="PANTHER" id="PTHR47192:SF4">
    <property type="entry name" value="THIOREDOXIN-LIKE 3-2, CHLOROPLASTIC"/>
    <property type="match status" value="1"/>
</dbReference>
<dbReference type="Gene3D" id="3.40.30.10">
    <property type="entry name" value="Glutaredoxin"/>
    <property type="match status" value="1"/>
</dbReference>
<dbReference type="GO" id="GO:0009570">
    <property type="term" value="C:chloroplast stroma"/>
    <property type="evidence" value="ECO:0007669"/>
    <property type="project" value="InterPro"/>
</dbReference>
<gene>
    <name evidence="5" type="ORF">OLC1_LOCUS3144</name>
</gene>
<dbReference type="SUPFAM" id="SSF52833">
    <property type="entry name" value="Thioredoxin-like"/>
    <property type="match status" value="1"/>
</dbReference>
<proteinExistence type="predicted"/>
<evidence type="ECO:0000313" key="6">
    <source>
        <dbReference type="Proteomes" id="UP001161247"/>
    </source>
</evidence>
<dbReference type="Pfam" id="PF00085">
    <property type="entry name" value="Thioredoxin"/>
    <property type="match status" value="1"/>
</dbReference>
<dbReference type="InterPro" id="IPR036249">
    <property type="entry name" value="Thioredoxin-like_sf"/>
</dbReference>
<feature type="domain" description="Thioredoxin" evidence="4">
    <location>
        <begin position="69"/>
        <end position="194"/>
    </location>
</feature>
<dbReference type="FunFam" id="3.40.30.10:FF:000245">
    <property type="entry name" value="Thioredoxin"/>
    <property type="match status" value="1"/>
</dbReference>
<name>A0AAV1C7M3_OLDCO</name>
<dbReference type="CDD" id="cd02947">
    <property type="entry name" value="TRX_family"/>
    <property type="match status" value="1"/>
</dbReference>
<dbReference type="Proteomes" id="UP001161247">
    <property type="component" value="Chromosome 1"/>
</dbReference>
<evidence type="ECO:0000259" key="4">
    <source>
        <dbReference type="PROSITE" id="PS51352"/>
    </source>
</evidence>
<evidence type="ECO:0000256" key="2">
    <source>
        <dbReference type="ARBA" id="ARBA00023157"/>
    </source>
</evidence>
<dbReference type="PROSITE" id="PS51352">
    <property type="entry name" value="THIOREDOXIN_2"/>
    <property type="match status" value="1"/>
</dbReference>
<protein>
    <submittedName>
        <fullName evidence="5">OLC1v1026088C2</fullName>
    </submittedName>
</protein>
<evidence type="ECO:0000256" key="1">
    <source>
        <dbReference type="ARBA" id="ARBA00022982"/>
    </source>
</evidence>
<sequence length="195" mass="22058">MSNLVKLTSSSIQILHTREPRRLEFRIVSLLPNAVTQSNKTGRIRLIEGGNVHQGRKFLAYNGEIGGSVQSLDNAPVSIELGSIVSETQFDRVMAEAQQLEEPIIIVWMASWCRKCIYLKPKLEKLAAEYFPRIRFFHIDVNNVSHKLVVRAGVTKMPTIQLWKDGKKQGEVIGGHKAHLVVNEIREMIESEDSL</sequence>
<keyword evidence="1" id="KW-0249">Electron transport</keyword>
<accession>A0AAV1C7M3</accession>
<keyword evidence="6" id="KW-1185">Reference proteome</keyword>